<dbReference type="InterPro" id="IPR051044">
    <property type="entry name" value="MAG_DAG_Lipase"/>
</dbReference>
<dbReference type="RefSeq" id="WP_330195225.1">
    <property type="nucleotide sequence ID" value="NZ_JAZDRO010000001.1"/>
</dbReference>
<feature type="region of interest" description="Disordered" evidence="1">
    <location>
        <begin position="1"/>
        <end position="20"/>
    </location>
</feature>
<evidence type="ECO:0000259" key="2">
    <source>
        <dbReference type="Pfam" id="PF12146"/>
    </source>
</evidence>
<dbReference type="InterPro" id="IPR029058">
    <property type="entry name" value="AB_hydrolase_fold"/>
</dbReference>
<comment type="caution">
    <text evidence="3">The sequence shown here is derived from an EMBL/GenBank/DDBJ whole genome shotgun (WGS) entry which is preliminary data.</text>
</comment>
<evidence type="ECO:0000313" key="3">
    <source>
        <dbReference type="EMBL" id="MEE2565693.1"/>
    </source>
</evidence>
<feature type="compositionally biased region" description="Basic and acidic residues" evidence="1">
    <location>
        <begin position="1"/>
        <end position="11"/>
    </location>
</feature>
<dbReference type="Pfam" id="PF12146">
    <property type="entry name" value="Hydrolase_4"/>
    <property type="match status" value="1"/>
</dbReference>
<keyword evidence="3" id="KW-0378">Hydrolase</keyword>
<name>A0ABU7LVV6_9PROT</name>
<evidence type="ECO:0000313" key="4">
    <source>
        <dbReference type="Proteomes" id="UP001310692"/>
    </source>
</evidence>
<dbReference type="EMBL" id="JAZDRO010000001">
    <property type="protein sequence ID" value="MEE2565693.1"/>
    <property type="molecule type" value="Genomic_DNA"/>
</dbReference>
<keyword evidence="4" id="KW-1185">Reference proteome</keyword>
<reference evidence="3 4" key="1">
    <citation type="submission" date="2024-01" db="EMBL/GenBank/DDBJ databases">
        <title>Hyphobacterium bacterium isolated from marine sediment.</title>
        <authorList>
            <person name="Zhao S."/>
        </authorList>
    </citation>
    <scope>NUCLEOTIDE SEQUENCE [LARGE SCALE GENOMIC DNA]</scope>
    <source>
        <strain evidence="3 4">Y60-23</strain>
    </source>
</reference>
<dbReference type="SUPFAM" id="SSF53474">
    <property type="entry name" value="alpha/beta-Hydrolases"/>
    <property type="match status" value="1"/>
</dbReference>
<protein>
    <submittedName>
        <fullName evidence="3">Alpha/beta hydrolase</fullName>
    </submittedName>
</protein>
<sequence>MAQSGFERRTLDSPSGASLNVYDRPAQGNLRALLHVNHGLAEHAARYGKFAQILSGRGIHVCAHDHRGHGFTTAPDGSPRRFADTGGWDKVMTDVSAVEADLRARHPGVPLFVLGHSMGGTIAFNQVLRESEHLAGAAIWNANLSGPVGLLKFVLGLESLVGGDRKPATLIDGMTFKTWDKNFSAERSAFGWLSRDLGAVDAYVADPLCGWPAQISLWKDFAHGMGLAQDNAALKPIRKDFPLHLIGGEDDPATDGGKAVTALAERLRRQGLKDVTVNILSHFRHETVNEIGAEAEINKFADWIEQRL</sequence>
<proteinExistence type="predicted"/>
<feature type="domain" description="Serine aminopeptidase S33" evidence="2">
    <location>
        <begin position="30"/>
        <end position="290"/>
    </location>
</feature>
<dbReference type="PANTHER" id="PTHR11614">
    <property type="entry name" value="PHOSPHOLIPASE-RELATED"/>
    <property type="match status" value="1"/>
</dbReference>
<dbReference type="GO" id="GO:0016787">
    <property type="term" value="F:hydrolase activity"/>
    <property type="evidence" value="ECO:0007669"/>
    <property type="project" value="UniProtKB-KW"/>
</dbReference>
<dbReference type="InterPro" id="IPR022742">
    <property type="entry name" value="Hydrolase_4"/>
</dbReference>
<evidence type="ECO:0000256" key="1">
    <source>
        <dbReference type="SAM" id="MobiDB-lite"/>
    </source>
</evidence>
<accession>A0ABU7LVV6</accession>
<gene>
    <name evidence="3" type="ORF">V0U35_03295</name>
</gene>
<organism evidence="3 4">
    <name type="scientific">Hyphobacterium marinum</name>
    <dbReference type="NCBI Taxonomy" id="3116574"/>
    <lineage>
        <taxon>Bacteria</taxon>
        <taxon>Pseudomonadati</taxon>
        <taxon>Pseudomonadota</taxon>
        <taxon>Alphaproteobacteria</taxon>
        <taxon>Maricaulales</taxon>
        <taxon>Maricaulaceae</taxon>
        <taxon>Hyphobacterium</taxon>
    </lineage>
</organism>
<dbReference type="Proteomes" id="UP001310692">
    <property type="component" value="Unassembled WGS sequence"/>
</dbReference>
<dbReference type="Gene3D" id="3.40.50.1820">
    <property type="entry name" value="alpha/beta hydrolase"/>
    <property type="match status" value="1"/>
</dbReference>